<name>A0A0C2D4T8_9BACT</name>
<keyword evidence="2" id="KW-0547">Nucleotide-binding</keyword>
<dbReference type="AlphaFoldDB" id="A0A0C2D4T8"/>
<dbReference type="PANTHER" id="PTHR30595">
    <property type="entry name" value="GLPR-RELATED TRANSCRIPTIONAL REPRESSOR"/>
    <property type="match status" value="1"/>
</dbReference>
<dbReference type="InterPro" id="IPR007421">
    <property type="entry name" value="Schlafen_AlbA_2_dom"/>
</dbReference>
<dbReference type="Pfam" id="PF13749">
    <property type="entry name" value="HATPase_c_4"/>
    <property type="match status" value="1"/>
</dbReference>
<keyword evidence="2" id="KW-0067">ATP-binding</keyword>
<gene>
    <name evidence="2" type="ORF">DB30_04168</name>
</gene>
<evidence type="ECO:0000313" key="2">
    <source>
        <dbReference type="EMBL" id="KIG16695.1"/>
    </source>
</evidence>
<proteinExistence type="predicted"/>
<keyword evidence="2" id="KW-0378">Hydrolase</keyword>
<dbReference type="InterPro" id="IPR038461">
    <property type="entry name" value="Schlafen_AlbA_2_dom_sf"/>
</dbReference>
<organism evidence="2 3">
    <name type="scientific">Enhygromyxa salina</name>
    <dbReference type="NCBI Taxonomy" id="215803"/>
    <lineage>
        <taxon>Bacteria</taxon>
        <taxon>Pseudomonadati</taxon>
        <taxon>Myxococcota</taxon>
        <taxon>Polyangia</taxon>
        <taxon>Nannocystales</taxon>
        <taxon>Nannocystaceae</taxon>
        <taxon>Enhygromyxa</taxon>
    </lineage>
</organism>
<reference evidence="2 3" key="1">
    <citation type="submission" date="2014-12" db="EMBL/GenBank/DDBJ databases">
        <title>Genome assembly of Enhygromyxa salina DSM 15201.</title>
        <authorList>
            <person name="Sharma G."/>
            <person name="Subramanian S."/>
        </authorList>
    </citation>
    <scope>NUCLEOTIDE SEQUENCE [LARGE SCALE GENOMIC DNA]</scope>
    <source>
        <strain evidence="2 3">DSM 15201</strain>
    </source>
</reference>
<sequence>MRSAEEIVRLAADLESFEVERKASVKAVKKEIEEAICAYSNDLPGAGGGVILVGVTDRTGKPTGLPITDELLLSLTNIRSDGNILPFPLMTVYKAVLDGKAIAVVEVEASPNPPVELRGRVCVRVGPRKGTATRDEVRILTERRRGWDGPFDQRAIPGSTLRDLDLDLFRQEYLPSAVDPEVLSENGRSVPEQLAALHLASPDGVPNVAGMLVLGHEPTTFVPGAYIQFLRVDGAELTDPIIDRKDDTLVGPLPVVLRRIDEITNAHIRVSTSLAGTVETRRPDYPIAAMQQLLRNAVMHRNYETSNAPVVWYWFTDRIEIHNPGGLFGRATEASFGSPGGNDYRNPTIAAALHHLGFVQRFGMGIALARKACRDNDNPAPEFIFGPSSFGVIVRRRT</sequence>
<dbReference type="PANTHER" id="PTHR30595:SF6">
    <property type="entry name" value="SCHLAFEN ALBA-2 DOMAIN-CONTAINING PROTEIN"/>
    <property type="match status" value="1"/>
</dbReference>
<keyword evidence="2" id="KW-0347">Helicase</keyword>
<dbReference type="GO" id="GO:0004386">
    <property type="term" value="F:helicase activity"/>
    <property type="evidence" value="ECO:0007669"/>
    <property type="project" value="UniProtKB-KW"/>
</dbReference>
<dbReference type="Gene3D" id="3.30.565.60">
    <property type="match status" value="1"/>
</dbReference>
<evidence type="ECO:0000259" key="1">
    <source>
        <dbReference type="Pfam" id="PF04326"/>
    </source>
</evidence>
<dbReference type="Proteomes" id="UP000031599">
    <property type="component" value="Unassembled WGS sequence"/>
</dbReference>
<comment type="caution">
    <text evidence="2">The sequence shown here is derived from an EMBL/GenBank/DDBJ whole genome shotgun (WGS) entry which is preliminary data.</text>
</comment>
<dbReference type="RefSeq" id="WP_052549124.1">
    <property type="nucleotide sequence ID" value="NZ_JMCC02000033.1"/>
</dbReference>
<dbReference type="Pfam" id="PF04326">
    <property type="entry name" value="SLFN_AlbA_2"/>
    <property type="match status" value="1"/>
</dbReference>
<protein>
    <submittedName>
        <fullName evidence="2">ATP-dependent DNA helicase</fullName>
    </submittedName>
</protein>
<feature type="domain" description="Schlafen AlbA-2" evidence="1">
    <location>
        <begin position="15"/>
        <end position="130"/>
    </location>
</feature>
<evidence type="ECO:0000313" key="3">
    <source>
        <dbReference type="Proteomes" id="UP000031599"/>
    </source>
</evidence>
<dbReference type="EMBL" id="JMCC02000033">
    <property type="protein sequence ID" value="KIG16695.1"/>
    <property type="molecule type" value="Genomic_DNA"/>
</dbReference>
<accession>A0A0C2D4T8</accession>
<dbReference type="InterPro" id="IPR038475">
    <property type="entry name" value="RecG_C_sf"/>
</dbReference>
<dbReference type="Gene3D" id="3.30.950.30">
    <property type="entry name" value="Schlafen, AAA domain"/>
    <property type="match status" value="1"/>
</dbReference>